<evidence type="ECO:0000313" key="2">
    <source>
        <dbReference type="Proteomes" id="UP000324194"/>
    </source>
</evidence>
<sequence length="71" mass="8108">MNFTNKPILEPKSFSIQNFCHSHGISRATFYNLVKKQLAPRLMKVGKRTLISVEAAAEWRAQMEKTAKEGK</sequence>
<evidence type="ECO:0000313" key="1">
    <source>
        <dbReference type="EMBL" id="VVC76770.1"/>
    </source>
</evidence>
<dbReference type="KEGG" id="asip:AQUSIP_20960"/>
<dbReference type="AlphaFoldDB" id="A0A5E4PI86"/>
<accession>A0A5E4PI86</accession>
<reference evidence="1 2" key="1">
    <citation type="submission" date="2019-08" db="EMBL/GenBank/DDBJ databases">
        <authorList>
            <person name="Guy L."/>
        </authorList>
    </citation>
    <scope>NUCLEOTIDE SEQUENCE [LARGE SCALE GENOMIC DNA]</scope>
    <source>
        <strain evidence="1 2">SGT-108</strain>
    </source>
</reference>
<organism evidence="1 2">
    <name type="scientific">Aquicella siphonis</name>
    <dbReference type="NCBI Taxonomy" id="254247"/>
    <lineage>
        <taxon>Bacteria</taxon>
        <taxon>Pseudomonadati</taxon>
        <taxon>Pseudomonadota</taxon>
        <taxon>Gammaproteobacteria</taxon>
        <taxon>Legionellales</taxon>
        <taxon>Coxiellaceae</taxon>
        <taxon>Aquicella</taxon>
    </lineage>
</organism>
<dbReference type="RefSeq" id="WP_148340067.1">
    <property type="nucleotide sequence ID" value="NZ_LR699119.1"/>
</dbReference>
<dbReference type="EMBL" id="LR699119">
    <property type="protein sequence ID" value="VVC76770.1"/>
    <property type="molecule type" value="Genomic_DNA"/>
</dbReference>
<dbReference type="OrthoDB" id="9800833at2"/>
<gene>
    <name evidence="1" type="ORF">AQUSIP_20960</name>
</gene>
<name>A0A5E4PI86_9COXI</name>
<dbReference type="Proteomes" id="UP000324194">
    <property type="component" value="Chromosome 1"/>
</dbReference>
<proteinExistence type="predicted"/>
<keyword evidence="2" id="KW-1185">Reference proteome</keyword>
<protein>
    <recommendedName>
        <fullName evidence="3">Helix-turn-helix domain-containing protein</fullName>
    </recommendedName>
</protein>
<evidence type="ECO:0008006" key="3">
    <source>
        <dbReference type="Google" id="ProtNLM"/>
    </source>
</evidence>